<name>A0ABR2CCP1_9ROSI</name>
<gene>
    <name evidence="1" type="ORF">V6N12_032170</name>
</gene>
<proteinExistence type="predicted"/>
<accession>A0ABR2CCP1</accession>
<evidence type="ECO:0000313" key="1">
    <source>
        <dbReference type="EMBL" id="KAK8516970.1"/>
    </source>
</evidence>
<dbReference type="Proteomes" id="UP001472677">
    <property type="component" value="Unassembled WGS sequence"/>
</dbReference>
<protein>
    <submittedName>
        <fullName evidence="1">Uncharacterized protein</fullName>
    </submittedName>
</protein>
<keyword evidence="2" id="KW-1185">Reference proteome</keyword>
<comment type="caution">
    <text evidence="1">The sequence shown here is derived from an EMBL/GenBank/DDBJ whole genome shotgun (WGS) entry which is preliminary data.</text>
</comment>
<organism evidence="1 2">
    <name type="scientific">Hibiscus sabdariffa</name>
    <name type="common">roselle</name>
    <dbReference type="NCBI Taxonomy" id="183260"/>
    <lineage>
        <taxon>Eukaryota</taxon>
        <taxon>Viridiplantae</taxon>
        <taxon>Streptophyta</taxon>
        <taxon>Embryophyta</taxon>
        <taxon>Tracheophyta</taxon>
        <taxon>Spermatophyta</taxon>
        <taxon>Magnoliopsida</taxon>
        <taxon>eudicotyledons</taxon>
        <taxon>Gunneridae</taxon>
        <taxon>Pentapetalae</taxon>
        <taxon>rosids</taxon>
        <taxon>malvids</taxon>
        <taxon>Malvales</taxon>
        <taxon>Malvaceae</taxon>
        <taxon>Malvoideae</taxon>
        <taxon>Hibiscus</taxon>
    </lineage>
</organism>
<dbReference type="EMBL" id="JBBPBM010000056">
    <property type="protein sequence ID" value="KAK8516970.1"/>
    <property type="molecule type" value="Genomic_DNA"/>
</dbReference>
<sequence>MLLGSERKLVMLSATGLSPSRVRHFTASPSSTTLLLLSHNPVFTQQFERLTYSGISGSTLIFNSPKHFVAYYALPRLWVPRLNCRIGKIGYYHIALFRLSSRVGDKRTRTADIRHRVLSWNPILTKDSCGSGGSSYRRTRNGELSPLRLFGLKNAGFKNEEIVHQAVRKGQLDPLPQGSQMGKPRGAADSNYRPLESFSGMFRSSSPLLRKSEPPVQVQDTIITAWTIRHPTRNRNDPIARAELYQLSYIPRAKWSMHEGVRCFFYSFPWRSWAILDLNQRPRP</sequence>
<reference evidence="1 2" key="1">
    <citation type="journal article" date="2024" name="G3 (Bethesda)">
        <title>Genome assembly of Hibiscus sabdariffa L. provides insights into metabolisms of medicinal natural products.</title>
        <authorList>
            <person name="Kim T."/>
        </authorList>
    </citation>
    <scope>NUCLEOTIDE SEQUENCE [LARGE SCALE GENOMIC DNA]</scope>
    <source>
        <strain evidence="1">TK-2024</strain>
        <tissue evidence="1">Old leaves</tissue>
    </source>
</reference>
<evidence type="ECO:0000313" key="2">
    <source>
        <dbReference type="Proteomes" id="UP001472677"/>
    </source>
</evidence>